<dbReference type="PROSITE" id="PS51375">
    <property type="entry name" value="PPR"/>
    <property type="match status" value="6"/>
</dbReference>
<keyword evidence="3" id="KW-0690">Ribosome biogenesis</keyword>
<comment type="function">
    <text evidence="3">Aminocarboxypropyltransferase that catalyzes the aminocarboxypropyl transfer on pseudouridine in 18S rRNA. It constitutes the last step in biosynthesis of the hypermodified N1-methyl-N3-(3-amino-3-carboxypropyl) pseudouridine (m1acp3-Psi).</text>
</comment>
<dbReference type="EMBL" id="JAKUCV010000212">
    <property type="protein sequence ID" value="KAJ4850815.1"/>
    <property type="molecule type" value="Genomic_DNA"/>
</dbReference>
<evidence type="ECO:0000256" key="1">
    <source>
        <dbReference type="ARBA" id="ARBA00006643"/>
    </source>
</evidence>
<dbReference type="Pfam" id="PF01535">
    <property type="entry name" value="PPR"/>
    <property type="match status" value="6"/>
</dbReference>
<feature type="binding site" evidence="3">
    <location>
        <position position="811"/>
    </location>
    <ligand>
        <name>S-adenosyl-L-methionine</name>
        <dbReference type="ChEBI" id="CHEBI:59789"/>
    </ligand>
</feature>
<feature type="repeat" description="PPR" evidence="4">
    <location>
        <begin position="82"/>
        <end position="116"/>
    </location>
</feature>
<dbReference type="InterPro" id="IPR007177">
    <property type="entry name" value="Tsr3_C"/>
</dbReference>
<comment type="caution">
    <text evidence="9">The sequence shown here is derived from an EMBL/GenBank/DDBJ whole genome shotgun (WGS) entry which is preliminary data.</text>
</comment>
<name>A0A9Q0JS48_9ROSI</name>
<feature type="repeat" description="PPR" evidence="4">
    <location>
        <begin position="179"/>
        <end position="213"/>
    </location>
</feature>
<evidence type="ECO:0000313" key="10">
    <source>
        <dbReference type="Proteomes" id="UP001141552"/>
    </source>
</evidence>
<dbReference type="InterPro" id="IPR046849">
    <property type="entry name" value="E2_motif"/>
</dbReference>
<evidence type="ECO:0000259" key="7">
    <source>
        <dbReference type="Pfam" id="PF04068"/>
    </source>
</evidence>
<comment type="catalytic activity">
    <reaction evidence="3">
        <text>an N(1)-methylpseudouridine in rRNA + S-adenosyl-L-methionine = N(1)-methyl-N(3)-[(3S)-3-amino-3-carboxypropyl]pseudouridine in rRNA + S-methyl-5'-thioadenosine + H(+)</text>
        <dbReference type="Rhea" id="RHEA:63296"/>
        <dbReference type="Rhea" id="RHEA-COMP:11634"/>
        <dbReference type="Rhea" id="RHEA-COMP:16310"/>
        <dbReference type="ChEBI" id="CHEBI:15378"/>
        <dbReference type="ChEBI" id="CHEBI:17509"/>
        <dbReference type="ChEBI" id="CHEBI:59789"/>
        <dbReference type="ChEBI" id="CHEBI:74890"/>
        <dbReference type="ChEBI" id="CHEBI:146234"/>
        <dbReference type="EC" id="2.5.1.157"/>
    </reaction>
</comment>
<dbReference type="EC" id="2.5.1.157" evidence="3"/>
<dbReference type="InterPro" id="IPR022968">
    <property type="entry name" value="Tsr3-like"/>
</dbReference>
<dbReference type="Pfam" id="PF13041">
    <property type="entry name" value="PPR_2"/>
    <property type="match status" value="2"/>
</dbReference>
<keyword evidence="3" id="KW-0949">S-adenosyl-L-methionine</keyword>
<dbReference type="GO" id="GO:0000455">
    <property type="term" value="P:enzyme-directed rRNA pseudouridine synthesis"/>
    <property type="evidence" value="ECO:0007669"/>
    <property type="project" value="UniProtKB-UniRule"/>
</dbReference>
<evidence type="ECO:0000313" key="9">
    <source>
        <dbReference type="EMBL" id="KAJ4850815.1"/>
    </source>
</evidence>
<dbReference type="NCBIfam" id="TIGR00756">
    <property type="entry name" value="PPR"/>
    <property type="match status" value="4"/>
</dbReference>
<dbReference type="NCBIfam" id="NF002621">
    <property type="entry name" value="PRK02287.1"/>
    <property type="match status" value="1"/>
</dbReference>
<dbReference type="InterPro" id="IPR046960">
    <property type="entry name" value="PPR_At4g14850-like_plant"/>
</dbReference>
<dbReference type="FunFam" id="1.25.40.10:FF:000284">
    <property type="entry name" value="Pentatricopeptide repeat-containing protein"/>
    <property type="match status" value="1"/>
</dbReference>
<keyword evidence="3" id="KW-0698">rRNA processing</keyword>
<organism evidence="9 10">
    <name type="scientific">Turnera subulata</name>
    <dbReference type="NCBI Taxonomy" id="218843"/>
    <lineage>
        <taxon>Eukaryota</taxon>
        <taxon>Viridiplantae</taxon>
        <taxon>Streptophyta</taxon>
        <taxon>Embryophyta</taxon>
        <taxon>Tracheophyta</taxon>
        <taxon>Spermatophyta</taxon>
        <taxon>Magnoliopsida</taxon>
        <taxon>eudicotyledons</taxon>
        <taxon>Gunneridae</taxon>
        <taxon>Pentapetalae</taxon>
        <taxon>rosids</taxon>
        <taxon>fabids</taxon>
        <taxon>Malpighiales</taxon>
        <taxon>Passifloraceae</taxon>
        <taxon>Turnera</taxon>
    </lineage>
</organism>
<feature type="domain" description="DYW" evidence="8">
    <location>
        <begin position="598"/>
        <end position="640"/>
    </location>
</feature>
<dbReference type="InterPro" id="IPR007209">
    <property type="entry name" value="RNaseL-inhib-like_metal-bd_dom"/>
</dbReference>
<feature type="repeat" description="PPR" evidence="4">
    <location>
        <begin position="282"/>
        <end position="316"/>
    </location>
</feature>
<evidence type="ECO:0000259" key="6">
    <source>
        <dbReference type="Pfam" id="PF04034"/>
    </source>
</evidence>
<comment type="caution">
    <text evidence="3">Lacks conserved residue(s) required for the propagation of feature annotation.</text>
</comment>
<protein>
    <recommendedName>
        <fullName evidence="3">18S rRNA aminocarboxypropyltransferase</fullName>
        <ecNumber evidence="3">2.5.1.157</ecNumber>
    </recommendedName>
</protein>
<dbReference type="OrthoDB" id="185373at2759"/>
<dbReference type="Pfam" id="PF04034">
    <property type="entry name" value="Ribo_biogen_C"/>
    <property type="match status" value="1"/>
</dbReference>
<dbReference type="FunFam" id="1.25.40.10:FF:000442">
    <property type="entry name" value="Pentatricopeptide repeat-containing protein At3g49710"/>
    <property type="match status" value="1"/>
</dbReference>
<dbReference type="Proteomes" id="UP001141552">
    <property type="component" value="Unassembled WGS sequence"/>
</dbReference>
<dbReference type="FunFam" id="1.25.40.10:FF:000031">
    <property type="entry name" value="Pentatricopeptide repeat-containing protein mitochondrial"/>
    <property type="match status" value="1"/>
</dbReference>
<reference evidence="9" key="2">
    <citation type="journal article" date="2023" name="Plants (Basel)">
        <title>Annotation of the Turnera subulata (Passifloraceae) Draft Genome Reveals the S-Locus Evolved after the Divergence of Turneroideae from Passifloroideae in a Stepwise Manner.</title>
        <authorList>
            <person name="Henning P.M."/>
            <person name="Roalson E.H."/>
            <person name="Mir W."/>
            <person name="McCubbin A.G."/>
            <person name="Shore J.S."/>
        </authorList>
    </citation>
    <scope>NUCLEOTIDE SEQUENCE</scope>
    <source>
        <strain evidence="9">F60SS</strain>
    </source>
</reference>
<dbReference type="InterPro" id="IPR046848">
    <property type="entry name" value="E_motif"/>
</dbReference>
<dbReference type="GO" id="GO:0003723">
    <property type="term" value="F:RNA binding"/>
    <property type="evidence" value="ECO:0007669"/>
    <property type="project" value="InterPro"/>
</dbReference>
<sequence length="1010" mass="112908">MRRFLNLKPSPAPFLHRTGKNIVAASPYHSQPQRTFFKSEPNDSLIRRLCKEERFSDAIDILCDQKRLPEATQLLQRIHKPSPYIYSALIRSCLQNRALQQGEKVHHHMKQSGFIPGPVISNRLLEMYSKCGSLGNARDLFDEMTERDLCSWNVLISGYAKAGLLNESRKLFDKMPERDNFSWTAMISAYVRHNKPGEALELYRMMKKSEKNPECNKFTVSSVLAAAAAIPCLRIGREIHGYMMRTGLDSDEVVWSALSDMYGKCGSIEEARHIFDKMVHRDVVTWTAMIDRYFEAGRRKEGFSLFVELLRSGIRPNEYTFAGVLNACADSALEEFGKKVHGFMTRTGFDPLSFAVSALVHMYSKCGNMVSAGRVFKGMGKPDLVSWTSLIVGYAQNGQPDEAIQYFEMLLKSGTRPDHVTFVGVLSACVHAGLVDKGLEYFHSIDKEYGLTHTADHYACIVDLLARSGRFDEAERIIGEMPMKPDKYLWASLLGGCRIHGNLELAKRAAEALFEIEPENPATYVTMANIYATAGMWSEVANIRKAMDGRGVVKKPGLSWIEIKRKAHVFLVGDTSHPNSKEIYEFLRKLTKRMKEEGFVPNTNFVLHDVEEEQKEENLSYHSEKLAVAFGIIATLEGTTACSAQGNVKFSNEPLMRLCSRARAVGFVWFQHGGSAIFRVFDFLVCVADGHLGAGSVIRNHRGDWVVGFSTCLVSIGCLVAELLALRQGLPEDYYWYRSMVLVCFRQRVCADFEAKLGVHQSHCFSFCLPLLSGEDESLPYHQAPEEDTSAPAAIQLAMWDFGQCDAKRCTGRKLSRFGLLKELRVGAGFGGIALSPVGTQCVSKEDYSLIKRKGLAVVDCSWARLGDVPFAKLRCAAPRLLPWLVAANPVNYGRPCELSCVEALSAALIICGEAETGNLLLSKFKWGHAFLSLNRELLKAYSECGNSADIISVQNAWLSQQREVSKSVPEVDVGKNSEDEDSDDSEDGLPPLERNMNHLNFEESEDESE</sequence>
<comment type="similarity">
    <text evidence="3">Belongs to the TDD superfamily. TSR3 family.</text>
</comment>
<dbReference type="Gene3D" id="1.25.40.10">
    <property type="entry name" value="Tetratricopeptide repeat domain"/>
    <property type="match status" value="5"/>
</dbReference>
<feature type="binding site" evidence="3">
    <location>
        <position position="859"/>
    </location>
    <ligand>
        <name>S-adenosyl-L-methionine</name>
        <dbReference type="ChEBI" id="CHEBI:59789"/>
    </ligand>
</feature>
<proteinExistence type="inferred from homology"/>
<evidence type="ECO:0000256" key="3">
    <source>
        <dbReference type="HAMAP-Rule" id="MF_03146"/>
    </source>
</evidence>
<dbReference type="GO" id="GO:0106388">
    <property type="term" value="F:rRNA small subunit aminocarboxypropyltransferase activity"/>
    <property type="evidence" value="ECO:0007669"/>
    <property type="project" value="UniProtKB-EC"/>
</dbReference>
<dbReference type="Pfam" id="PF04068">
    <property type="entry name" value="Fer4_RLI"/>
    <property type="match status" value="1"/>
</dbReference>
<feature type="domain" description="16S/18S rRNA aminocarboxypropyltransferase Tsr3 C-terminal" evidence="6">
    <location>
        <begin position="833"/>
        <end position="959"/>
    </location>
</feature>
<feature type="binding site" evidence="3">
    <location>
        <position position="882"/>
    </location>
    <ligand>
        <name>S-adenosyl-L-methionine</name>
        <dbReference type="ChEBI" id="CHEBI:59789"/>
    </ligand>
</feature>
<feature type="repeat" description="PPR" evidence="4">
    <location>
        <begin position="383"/>
        <end position="417"/>
    </location>
</feature>
<dbReference type="PANTHER" id="PTHR47926:SF414">
    <property type="entry name" value="PENTATRICOPEPTIDE REPEAT-CONTAINING PROTEIN DOT4, CHLOROPLASTIC-LIKE"/>
    <property type="match status" value="1"/>
</dbReference>
<evidence type="ECO:0000259" key="8">
    <source>
        <dbReference type="Pfam" id="PF14432"/>
    </source>
</evidence>
<keyword evidence="2" id="KW-0677">Repeat</keyword>
<dbReference type="HAMAP" id="MF_01116">
    <property type="entry name" value="TSR3"/>
    <property type="match status" value="1"/>
</dbReference>
<dbReference type="AlphaFoldDB" id="A0A9Q0JS48"/>
<comment type="similarity">
    <text evidence="1">Belongs to the PPR family. PCMP-H subfamily.</text>
</comment>
<evidence type="ECO:0000256" key="2">
    <source>
        <dbReference type="ARBA" id="ARBA00022737"/>
    </source>
</evidence>
<keyword evidence="3" id="KW-0808">Transferase</keyword>
<feature type="region of interest" description="Disordered" evidence="5">
    <location>
        <begin position="965"/>
        <end position="1010"/>
    </location>
</feature>
<dbReference type="Pfam" id="PF14432">
    <property type="entry name" value="DYW_deaminase"/>
    <property type="match status" value="1"/>
</dbReference>
<evidence type="ECO:0000256" key="5">
    <source>
        <dbReference type="SAM" id="MobiDB-lite"/>
    </source>
</evidence>
<reference evidence="9" key="1">
    <citation type="submission" date="2022-02" db="EMBL/GenBank/DDBJ databases">
        <authorList>
            <person name="Henning P.M."/>
            <person name="McCubbin A.G."/>
            <person name="Shore J.S."/>
        </authorList>
    </citation>
    <scope>NUCLEOTIDE SEQUENCE</scope>
    <source>
        <strain evidence="9">F60SS</strain>
        <tissue evidence="9">Leaves</tissue>
    </source>
</reference>
<gene>
    <name evidence="9" type="primary">PCMPH5</name>
    <name evidence="9" type="ORF">Tsubulata_030896</name>
</gene>
<dbReference type="FunFam" id="1.25.40.10:FF:000366">
    <property type="entry name" value="Pentatricopeptide (PPR) repeat-containing protein"/>
    <property type="match status" value="1"/>
</dbReference>
<feature type="repeat" description="PPR" evidence="4">
    <location>
        <begin position="148"/>
        <end position="178"/>
    </location>
</feature>
<dbReference type="Pfam" id="PF20430">
    <property type="entry name" value="Eplus_motif"/>
    <property type="match status" value="1"/>
</dbReference>
<dbReference type="SUPFAM" id="SSF48452">
    <property type="entry name" value="TPR-like"/>
    <property type="match status" value="1"/>
</dbReference>
<evidence type="ECO:0000256" key="4">
    <source>
        <dbReference type="PROSITE-ProRule" id="PRU00708"/>
    </source>
</evidence>
<dbReference type="Pfam" id="PF20431">
    <property type="entry name" value="E_motif"/>
    <property type="match status" value="1"/>
</dbReference>
<dbReference type="GO" id="GO:0008270">
    <property type="term" value="F:zinc ion binding"/>
    <property type="evidence" value="ECO:0007669"/>
    <property type="project" value="InterPro"/>
</dbReference>
<keyword evidence="10" id="KW-1185">Reference proteome</keyword>
<dbReference type="GO" id="GO:1904047">
    <property type="term" value="F:S-adenosyl-L-methionine binding"/>
    <property type="evidence" value="ECO:0007669"/>
    <property type="project" value="UniProtKB-UniRule"/>
</dbReference>
<feature type="compositionally biased region" description="Acidic residues" evidence="5">
    <location>
        <begin position="979"/>
        <end position="988"/>
    </location>
</feature>
<dbReference type="PANTHER" id="PTHR47926">
    <property type="entry name" value="PENTATRICOPEPTIDE REPEAT-CONTAINING PROTEIN"/>
    <property type="match status" value="1"/>
</dbReference>
<accession>A0A9Q0JS48</accession>
<dbReference type="InterPro" id="IPR032867">
    <property type="entry name" value="DYW_dom"/>
</dbReference>
<dbReference type="InterPro" id="IPR011990">
    <property type="entry name" value="TPR-like_helical_dom_sf"/>
</dbReference>
<dbReference type="InterPro" id="IPR002885">
    <property type="entry name" value="PPR_rpt"/>
</dbReference>
<feature type="repeat" description="PPR" evidence="4">
    <location>
        <begin position="251"/>
        <end position="281"/>
    </location>
</feature>
<feature type="domain" description="RNase L inhibitor RLI-like possible metal-binding" evidence="7">
    <location>
        <begin position="796"/>
        <end position="827"/>
    </location>
</feature>